<dbReference type="InterPro" id="IPR006059">
    <property type="entry name" value="SBP"/>
</dbReference>
<dbReference type="SUPFAM" id="SSF53850">
    <property type="entry name" value="Periplasmic binding protein-like II"/>
    <property type="match status" value="1"/>
</dbReference>
<proteinExistence type="predicted"/>
<reference evidence="1 2" key="1">
    <citation type="submission" date="2017-03" db="EMBL/GenBank/DDBJ databases">
        <authorList>
            <person name="Afonso C.L."/>
            <person name="Miller P.J."/>
            <person name="Scott M.A."/>
            <person name="Spackman E."/>
            <person name="Goraichik I."/>
            <person name="Dimitrov K.M."/>
            <person name="Suarez D.L."/>
            <person name="Swayne D.E."/>
        </authorList>
    </citation>
    <scope>NUCLEOTIDE SEQUENCE [LARGE SCALE GENOMIC DNA]</scope>
    <source>
        <strain evidence="1 2">CECT 7971</strain>
    </source>
</reference>
<keyword evidence="2" id="KW-1185">Reference proteome</keyword>
<dbReference type="OrthoDB" id="9811622at2"/>
<dbReference type="EMBL" id="FWFW01000002">
    <property type="protein sequence ID" value="SLN22051.1"/>
    <property type="molecule type" value="Genomic_DNA"/>
</dbReference>
<gene>
    <name evidence="1" type="ORF">PAM7971_00654</name>
</gene>
<name>A0A1Y5RNW1_9RHOB</name>
<protein>
    <recommendedName>
        <fullName evidence="3">Bacterial extracellular solute-binding protein</fullName>
    </recommendedName>
</protein>
<evidence type="ECO:0008006" key="3">
    <source>
        <dbReference type="Google" id="ProtNLM"/>
    </source>
</evidence>
<dbReference type="Gene3D" id="3.40.190.10">
    <property type="entry name" value="Periplasmic binding protein-like II"/>
    <property type="match status" value="1"/>
</dbReference>
<dbReference type="Pfam" id="PF13416">
    <property type="entry name" value="SBP_bac_8"/>
    <property type="match status" value="1"/>
</dbReference>
<organism evidence="1 2">
    <name type="scientific">Pacificibacter marinus</name>
    <dbReference type="NCBI Taxonomy" id="658057"/>
    <lineage>
        <taxon>Bacteria</taxon>
        <taxon>Pseudomonadati</taxon>
        <taxon>Pseudomonadota</taxon>
        <taxon>Alphaproteobacteria</taxon>
        <taxon>Rhodobacterales</taxon>
        <taxon>Roseobacteraceae</taxon>
        <taxon>Pacificibacter</taxon>
    </lineage>
</organism>
<evidence type="ECO:0000313" key="1">
    <source>
        <dbReference type="EMBL" id="SLN22051.1"/>
    </source>
</evidence>
<accession>A0A1Y5RNW1</accession>
<dbReference type="AlphaFoldDB" id="A0A1Y5RNW1"/>
<sequence>MTYRGLTWDHPRGYNALAAAEKNGGPVRWDVQPLEGFESAPIAELCARYDLVVLDHPHLGEAMAAECLQPLESLFSSAQLEAFAATAVGPSFTSYEMNGKLWALPLDAASQVMALRPDLIDTVPKNWDEVVALSESGNVALSLAGPHAFLSLLSIIAALEPTTDMSNGNWPNDSVLARAYSILQQLFTHASKAALGLNPIGLLEHMSTHDDIALIPLIYGYVNYARGGREKPLRFHDAPRVGAGPPGSIIGGTGIALSQCAQVSDALRDHLMWLMSPEAQSGFIPDHDGQPSLRSAWADADVNAASGGFYDNTRDTLEAATIRPRHNGYIAFQSDASAYLRMALDTDIDANTVAARMTEMFHANRLERSLA</sequence>
<dbReference type="Proteomes" id="UP000193307">
    <property type="component" value="Unassembled WGS sequence"/>
</dbReference>
<dbReference type="STRING" id="658057.SAMN04488032_1175"/>
<dbReference type="RefSeq" id="WP_085847585.1">
    <property type="nucleotide sequence ID" value="NZ_FNZV01000017.1"/>
</dbReference>
<evidence type="ECO:0000313" key="2">
    <source>
        <dbReference type="Proteomes" id="UP000193307"/>
    </source>
</evidence>